<dbReference type="EMBL" id="AOIS01000018">
    <property type="protein sequence ID" value="ELZ21664.1"/>
    <property type="molecule type" value="Genomic_DNA"/>
</dbReference>
<proteinExistence type="predicted"/>
<keyword evidence="2" id="KW-0804">Transcription</keyword>
<comment type="caution">
    <text evidence="5">The sequence shown here is derived from an EMBL/GenBank/DDBJ whole genome shotgun (WGS) entry which is preliminary data.</text>
</comment>
<dbReference type="Pfam" id="PF24278">
    <property type="entry name" value="HVO_0513_N"/>
    <property type="match status" value="1"/>
</dbReference>
<dbReference type="InterPro" id="IPR056493">
    <property type="entry name" value="HVO_0513_N"/>
</dbReference>
<protein>
    <submittedName>
        <fullName evidence="5">Bacterio-opsin activator HTH domain-containing protein</fullName>
    </submittedName>
</protein>
<sequence length="226" mass="24905">MSDAKRRLVQSADLTVRLPERMQLPVPSSRDDLDVHREEVLSWRVDPETERVRFLSVFVGDREEIRETARGLAVVHRFETTPIDDDAFYGYAEMDLRAADANLMGAFDEAGVVIVPPMVYTGPGTVRVTVLGEPAVLAGLLERFPEGVGVTVERVSAHRRRSETLAGRLTARQFEAMETARELGYFDVPRTGSLAEVAAELDCSESAASTLLRTVESELVDAALGE</sequence>
<evidence type="ECO:0000313" key="6">
    <source>
        <dbReference type="Proteomes" id="UP000011657"/>
    </source>
</evidence>
<dbReference type="PATRIC" id="fig|1227488.3.peg.978"/>
<dbReference type="PANTHER" id="PTHR34236:SF1">
    <property type="entry name" value="DIMETHYL SULFOXIDE REDUCTASE TRANSCRIPTIONAL ACTIVATOR"/>
    <property type="match status" value="1"/>
</dbReference>
<dbReference type="Proteomes" id="UP000011657">
    <property type="component" value="Unassembled WGS sequence"/>
</dbReference>
<evidence type="ECO:0000256" key="2">
    <source>
        <dbReference type="ARBA" id="ARBA00023163"/>
    </source>
</evidence>
<evidence type="ECO:0000256" key="1">
    <source>
        <dbReference type="ARBA" id="ARBA00023015"/>
    </source>
</evidence>
<keyword evidence="6" id="KW-1185">Reference proteome</keyword>
<organism evidence="5 6">
    <name type="scientific">Haloterrigena salina JCM 13891</name>
    <dbReference type="NCBI Taxonomy" id="1227488"/>
    <lineage>
        <taxon>Archaea</taxon>
        <taxon>Methanobacteriati</taxon>
        <taxon>Methanobacteriota</taxon>
        <taxon>Stenosarchaea group</taxon>
        <taxon>Halobacteria</taxon>
        <taxon>Halobacteriales</taxon>
        <taxon>Natrialbaceae</taxon>
        <taxon>Haloterrigena</taxon>
    </lineage>
</organism>
<gene>
    <name evidence="5" type="ORF">C477_04959</name>
</gene>
<feature type="domain" description="HVO-0513-like N-terminal" evidence="4">
    <location>
        <begin position="32"/>
        <end position="156"/>
    </location>
</feature>
<evidence type="ECO:0000259" key="4">
    <source>
        <dbReference type="Pfam" id="PF24278"/>
    </source>
</evidence>
<dbReference type="AlphaFoldDB" id="M0CIE4"/>
<dbReference type="Pfam" id="PF04967">
    <property type="entry name" value="HTH_10"/>
    <property type="match status" value="1"/>
</dbReference>
<feature type="domain" description="HTH bat-type" evidence="3">
    <location>
        <begin position="169"/>
        <end position="220"/>
    </location>
</feature>
<evidence type="ECO:0000259" key="3">
    <source>
        <dbReference type="Pfam" id="PF04967"/>
    </source>
</evidence>
<reference evidence="5 6" key="1">
    <citation type="journal article" date="2014" name="PLoS Genet.">
        <title>Phylogenetically driven sequencing of extremely halophilic archaea reveals strategies for static and dynamic osmo-response.</title>
        <authorList>
            <person name="Becker E.A."/>
            <person name="Seitzer P.M."/>
            <person name="Tritt A."/>
            <person name="Larsen D."/>
            <person name="Krusor M."/>
            <person name="Yao A.I."/>
            <person name="Wu D."/>
            <person name="Madern D."/>
            <person name="Eisen J.A."/>
            <person name="Darling A.E."/>
            <person name="Facciotti M.T."/>
        </authorList>
    </citation>
    <scope>NUCLEOTIDE SEQUENCE [LARGE SCALE GENOMIC DNA]</scope>
    <source>
        <strain evidence="5 6">JCM 13891</strain>
    </source>
</reference>
<accession>M0CIE4</accession>
<dbReference type="PANTHER" id="PTHR34236">
    <property type="entry name" value="DIMETHYL SULFOXIDE REDUCTASE TRANSCRIPTIONAL ACTIVATOR"/>
    <property type="match status" value="1"/>
</dbReference>
<evidence type="ECO:0000313" key="5">
    <source>
        <dbReference type="EMBL" id="ELZ21664.1"/>
    </source>
</evidence>
<dbReference type="InterPro" id="IPR007050">
    <property type="entry name" value="HTH_bacterioopsin"/>
</dbReference>
<dbReference type="eggNOG" id="arCOG02274">
    <property type="taxonomic scope" value="Archaea"/>
</dbReference>
<keyword evidence="1" id="KW-0805">Transcription regulation</keyword>
<name>M0CIE4_9EURY</name>